<feature type="transmembrane region" description="Helical" evidence="2">
    <location>
        <begin position="160"/>
        <end position="184"/>
    </location>
</feature>
<keyword evidence="4" id="KW-1185">Reference proteome</keyword>
<reference evidence="3" key="1">
    <citation type="journal article" date="2022" name="Int. J. Mol. Sci.">
        <title>Draft Genome of Tanacetum Coccineum: Genomic Comparison of Closely Related Tanacetum-Family Plants.</title>
        <authorList>
            <person name="Yamashiro T."/>
            <person name="Shiraishi A."/>
            <person name="Nakayama K."/>
            <person name="Satake H."/>
        </authorList>
    </citation>
    <scope>NUCLEOTIDE SEQUENCE</scope>
</reference>
<feature type="region of interest" description="Disordered" evidence="1">
    <location>
        <begin position="190"/>
        <end position="236"/>
    </location>
</feature>
<comment type="caution">
    <text evidence="3">The sequence shown here is derived from an EMBL/GenBank/DDBJ whole genome shotgun (WGS) entry which is preliminary data.</text>
</comment>
<name>A0ABQ5BQ44_9ASTR</name>
<keyword evidence="2" id="KW-0812">Transmembrane</keyword>
<reference evidence="3" key="2">
    <citation type="submission" date="2022-01" db="EMBL/GenBank/DDBJ databases">
        <authorList>
            <person name="Yamashiro T."/>
            <person name="Shiraishi A."/>
            <person name="Satake H."/>
            <person name="Nakayama K."/>
        </authorList>
    </citation>
    <scope>NUCLEOTIDE SEQUENCE</scope>
</reference>
<feature type="compositionally biased region" description="Basic and acidic residues" evidence="1">
    <location>
        <begin position="199"/>
        <end position="212"/>
    </location>
</feature>
<evidence type="ECO:0000313" key="3">
    <source>
        <dbReference type="EMBL" id="GJT15871.1"/>
    </source>
</evidence>
<protein>
    <submittedName>
        <fullName evidence="3">Uncharacterized protein</fullName>
    </submittedName>
</protein>
<organism evidence="3 4">
    <name type="scientific">Tanacetum coccineum</name>
    <dbReference type="NCBI Taxonomy" id="301880"/>
    <lineage>
        <taxon>Eukaryota</taxon>
        <taxon>Viridiplantae</taxon>
        <taxon>Streptophyta</taxon>
        <taxon>Embryophyta</taxon>
        <taxon>Tracheophyta</taxon>
        <taxon>Spermatophyta</taxon>
        <taxon>Magnoliopsida</taxon>
        <taxon>eudicotyledons</taxon>
        <taxon>Gunneridae</taxon>
        <taxon>Pentapetalae</taxon>
        <taxon>asterids</taxon>
        <taxon>campanulids</taxon>
        <taxon>Asterales</taxon>
        <taxon>Asteraceae</taxon>
        <taxon>Asteroideae</taxon>
        <taxon>Anthemideae</taxon>
        <taxon>Anthemidinae</taxon>
        <taxon>Tanacetum</taxon>
    </lineage>
</organism>
<dbReference type="EMBL" id="BQNB010013430">
    <property type="protein sequence ID" value="GJT15871.1"/>
    <property type="molecule type" value="Genomic_DNA"/>
</dbReference>
<keyword evidence="2" id="KW-0472">Membrane</keyword>
<gene>
    <name evidence="3" type="ORF">Tco_0874577</name>
</gene>
<feature type="compositionally biased region" description="Basic residues" evidence="1">
    <location>
        <begin position="213"/>
        <end position="236"/>
    </location>
</feature>
<keyword evidence="2" id="KW-1133">Transmembrane helix</keyword>
<accession>A0ABQ5BQ44</accession>
<proteinExistence type="predicted"/>
<evidence type="ECO:0000256" key="2">
    <source>
        <dbReference type="SAM" id="Phobius"/>
    </source>
</evidence>
<evidence type="ECO:0000313" key="4">
    <source>
        <dbReference type="Proteomes" id="UP001151760"/>
    </source>
</evidence>
<evidence type="ECO:0000256" key="1">
    <source>
        <dbReference type="SAM" id="MobiDB-lite"/>
    </source>
</evidence>
<dbReference type="Proteomes" id="UP001151760">
    <property type="component" value="Unassembled WGS sequence"/>
</dbReference>
<sequence length="236" mass="26717">MTSFDYRLNPIYAIKECSSCGSLYTSNCGCSKGSLEDKILVPKPPRNCAVLQVLEPRVDGPYCKGYTLSHPNDNTKLLMLLVSIVVDQDPGDNPLKSPHIAHCCHECGDSLDGFFCRQCIFPPADRSDLYHEEFAGELAHIISPPEYDHFCFKIEAPPSWAILLWMCVVVMRFASAIPVLVFYLSRKGLKDKKKQIGSKTDKKREKDKESRARQRNQPKIKAGSARHRNKRSQRSK</sequence>